<sequence length="43" mass="5068">MREASYLSSDLRVALQRPDTPARAVAENVRDLEELVVDRPWWR</sequence>
<dbReference type="Proteomes" id="UP000198251">
    <property type="component" value="Chromosome I"/>
</dbReference>
<accession>A0A1C5GCN8</accession>
<protein>
    <submittedName>
        <fullName evidence="1">Uncharacterized protein</fullName>
    </submittedName>
</protein>
<dbReference type="AlphaFoldDB" id="A0A1C5GCN8"/>
<evidence type="ECO:0000313" key="1">
    <source>
        <dbReference type="EMBL" id="SCG17497.1"/>
    </source>
</evidence>
<keyword evidence="2" id="KW-1185">Reference proteome</keyword>
<evidence type="ECO:0000313" key="2">
    <source>
        <dbReference type="Proteomes" id="UP000198251"/>
    </source>
</evidence>
<reference evidence="1 2" key="1">
    <citation type="submission" date="2016-06" db="EMBL/GenBank/DDBJ databases">
        <authorList>
            <person name="Kjaerup R.B."/>
            <person name="Dalgaard T.S."/>
            <person name="Juul-Madsen H.R."/>
        </authorList>
    </citation>
    <scope>NUCLEOTIDE SEQUENCE [LARGE SCALE GENOMIC DNA]</scope>
    <source>
        <strain evidence="1 2">DSM 43913</strain>
    </source>
</reference>
<organism evidence="1 2">
    <name type="scientific">Micromonospora echinofusca</name>
    <dbReference type="NCBI Taxonomy" id="47858"/>
    <lineage>
        <taxon>Bacteria</taxon>
        <taxon>Bacillati</taxon>
        <taxon>Actinomycetota</taxon>
        <taxon>Actinomycetes</taxon>
        <taxon>Micromonosporales</taxon>
        <taxon>Micromonosporaceae</taxon>
        <taxon>Micromonospora</taxon>
    </lineage>
</organism>
<dbReference type="RefSeq" id="WP_363621956.1">
    <property type="nucleotide sequence ID" value="NZ_JBFAPW010000004.1"/>
</dbReference>
<dbReference type="EMBL" id="LT607733">
    <property type="protein sequence ID" value="SCG17497.1"/>
    <property type="molecule type" value="Genomic_DNA"/>
</dbReference>
<proteinExistence type="predicted"/>
<gene>
    <name evidence="1" type="ORF">GA0070610_3808</name>
</gene>
<name>A0A1C5GCN8_MICEH</name>